<dbReference type="EMBL" id="MKKU01000717">
    <property type="protein sequence ID" value="RNF03522.1"/>
    <property type="molecule type" value="Genomic_DNA"/>
</dbReference>
<keyword evidence="8" id="KW-1185">Reference proteome</keyword>
<keyword evidence="5" id="KW-0472">Membrane</keyword>
<keyword evidence="3" id="KW-0496">Mitochondrion</keyword>
<evidence type="ECO:0000256" key="1">
    <source>
        <dbReference type="ARBA" id="ARBA00004173"/>
    </source>
</evidence>
<evidence type="ECO:0000313" key="7">
    <source>
        <dbReference type="EMBL" id="RNF03522.1"/>
    </source>
</evidence>
<comment type="subcellular location">
    <subcellularLocation>
        <location evidence="1">Mitochondrion</location>
    </subcellularLocation>
</comment>
<feature type="domain" description="Small ribosomal subunit protein mS41 SAM" evidence="6">
    <location>
        <begin position="89"/>
        <end position="148"/>
    </location>
</feature>
<gene>
    <name evidence="7" type="ORF">Tco025E_08165</name>
</gene>
<protein>
    <recommendedName>
        <fullName evidence="4">Small ribosomal subunit protein mS41</fullName>
    </recommendedName>
</protein>
<evidence type="ECO:0000313" key="8">
    <source>
        <dbReference type="Proteomes" id="UP000284403"/>
    </source>
</evidence>
<dbReference type="InterPro" id="IPR039603">
    <property type="entry name" value="Ribosomal_mS41"/>
</dbReference>
<evidence type="ECO:0000256" key="5">
    <source>
        <dbReference type="SAM" id="Phobius"/>
    </source>
</evidence>
<dbReference type="PANTHER" id="PTHR28235:SF1">
    <property type="entry name" value="SMALL RIBOSOMAL SUBUNIT PROTEIN MS41"/>
    <property type="match status" value="1"/>
</dbReference>
<dbReference type="RefSeq" id="XP_029224863.1">
    <property type="nucleotide sequence ID" value="XM_029375020.1"/>
</dbReference>
<accession>A0A3S5IR03</accession>
<evidence type="ECO:0000256" key="3">
    <source>
        <dbReference type="ARBA" id="ARBA00023128"/>
    </source>
</evidence>
<dbReference type="GO" id="GO:0005739">
    <property type="term" value="C:mitochondrion"/>
    <property type="evidence" value="ECO:0007669"/>
    <property type="project" value="UniProtKB-SubCell"/>
</dbReference>
<dbReference type="AlphaFoldDB" id="A0A3S5IR03"/>
<feature type="transmembrane region" description="Helical" evidence="5">
    <location>
        <begin position="6"/>
        <end position="28"/>
    </location>
</feature>
<evidence type="ECO:0000256" key="4">
    <source>
        <dbReference type="ARBA" id="ARBA00035129"/>
    </source>
</evidence>
<name>A0A3S5IR03_9TRYP</name>
<organism evidence="7 8">
    <name type="scientific">Trypanosoma conorhini</name>
    <dbReference type="NCBI Taxonomy" id="83891"/>
    <lineage>
        <taxon>Eukaryota</taxon>
        <taxon>Discoba</taxon>
        <taxon>Euglenozoa</taxon>
        <taxon>Kinetoplastea</taxon>
        <taxon>Metakinetoplastina</taxon>
        <taxon>Trypanosomatida</taxon>
        <taxon>Trypanosomatidae</taxon>
        <taxon>Trypanosoma</taxon>
    </lineage>
</organism>
<reference evidence="7 8" key="1">
    <citation type="journal article" date="2018" name="BMC Genomics">
        <title>Genomic comparison of Trypanosoma conorhini and Trypanosoma rangeli to Trypanosoma cruzi strains of high and low virulence.</title>
        <authorList>
            <person name="Bradwell K.R."/>
            <person name="Koparde V.N."/>
            <person name="Matveyev A.V."/>
            <person name="Serrano M.G."/>
            <person name="Alves J.M."/>
            <person name="Parikh H."/>
            <person name="Huang B."/>
            <person name="Lee V."/>
            <person name="Espinosa-Alvarez O."/>
            <person name="Ortiz P.A."/>
            <person name="Costa-Martins A.G."/>
            <person name="Teixeira M.M."/>
            <person name="Buck G.A."/>
        </authorList>
    </citation>
    <scope>NUCLEOTIDE SEQUENCE [LARGE SCALE GENOMIC DNA]</scope>
    <source>
        <strain evidence="7 8">025E</strain>
    </source>
</reference>
<dbReference type="InterPro" id="IPR019083">
    <property type="entry name" value="SAM_Ribosomal_mS41"/>
</dbReference>
<keyword evidence="5" id="KW-0812">Transmembrane</keyword>
<dbReference type="OrthoDB" id="268494at2759"/>
<comment type="similarity">
    <text evidence="2">Belongs to the mitochondrion-specific ribosomal protein mS41 family.</text>
</comment>
<dbReference type="SMART" id="SM01238">
    <property type="entry name" value="IGR"/>
    <property type="match status" value="1"/>
</dbReference>
<comment type="caution">
    <text evidence="7">The sequence shown here is derived from an EMBL/GenBank/DDBJ whole genome shotgun (WGS) entry which is preliminary data.</text>
</comment>
<evidence type="ECO:0000259" key="6">
    <source>
        <dbReference type="SMART" id="SM01238"/>
    </source>
</evidence>
<dbReference type="PANTHER" id="PTHR28235">
    <property type="entry name" value="PROTEIN FYV4, MITOCHONDRIAL"/>
    <property type="match status" value="1"/>
</dbReference>
<dbReference type="Proteomes" id="UP000284403">
    <property type="component" value="Unassembled WGS sequence"/>
</dbReference>
<evidence type="ECO:0000256" key="2">
    <source>
        <dbReference type="ARBA" id="ARBA00010492"/>
    </source>
</evidence>
<proteinExistence type="inferred from homology"/>
<dbReference type="GeneID" id="40321776"/>
<sequence length="220" mass="26378">MGFNPFLEYLVHFLLCFFFFVVLSSGILQHLIEEMKRTLRLLDQTYGPHKSYKYTYMPDPRKLAAIETTSRTEILPLVIRPPTSYVPNHEVFLEKADIHRLKPTSDFKGTFKDWNDLMTCDKRQLRVRGIPRMTRVAIRNAVHAFLNGNPPEHFDTKEEWLYYKQFKTIDYSYRVIPELPEKYRPHQNGVDQAPLPDYREINKMPEWARKEEERLKKKRI</sequence>
<keyword evidence="5" id="KW-1133">Transmembrane helix</keyword>